<keyword evidence="3" id="KW-1185">Reference proteome</keyword>
<feature type="region of interest" description="Disordered" evidence="1">
    <location>
        <begin position="195"/>
        <end position="236"/>
    </location>
</feature>
<sequence length="437" mass="49555">MESYIPFTELPHIMPTMDANESYNLYNSSLPADHPFVTRTQDQFAVLPLEAQVAVPPYSQQTCWESVGSPYSTDYLSEGTQSYGDSLSPWDSGLSTFSDPQSPPYDSDGLPTPNYYESPRSPYKHSLFFDSEAFLCSTPENLGHIESSLAMPKHPAFEYQPDYTPVHGTNIWSNSHTACNPTPKTRCCTKSNKDYMATAHRSKPRTSSTSRVRKSTEKRTASKSGRRRPRATSNLSNGEESRTFICSFAPYGCESTFVSKNEWKRHVTSKHLLLGFYRCDVGKCKMYASPSRSPSASPSHSIHSHPAPQPGQPNDFNRKDLFTQHQRRMHAPWSQNERRVPTESERGLFEFGLEDIRQRCWQGLRQPPMQSHCGFCKKMFTGPGSWEVRMEHVGRHFERDESACLRGEEEDVALREWGLNEGILTVVNGHCRLASLN</sequence>
<accession>A0A9W9QWP8</accession>
<dbReference type="AlphaFoldDB" id="A0A9W9QWP8"/>
<proteinExistence type="predicted"/>
<feature type="region of interest" description="Disordered" evidence="1">
    <location>
        <begin position="290"/>
        <end position="318"/>
    </location>
</feature>
<feature type="compositionally biased region" description="Low complexity" evidence="1">
    <location>
        <begin position="290"/>
        <end position="306"/>
    </location>
</feature>
<gene>
    <name evidence="2" type="ORF">N7541_007214</name>
</gene>
<dbReference type="GO" id="GO:0003700">
    <property type="term" value="F:DNA-binding transcription factor activity"/>
    <property type="evidence" value="ECO:0007669"/>
    <property type="project" value="InterPro"/>
</dbReference>
<dbReference type="PANTHER" id="PTHR23225">
    <property type="entry name" value="ZINC FINGER PROTEIN"/>
    <property type="match status" value="1"/>
</dbReference>
<dbReference type="EMBL" id="JAPZBR010000006">
    <property type="protein sequence ID" value="KAJ5349487.1"/>
    <property type="molecule type" value="Genomic_DNA"/>
</dbReference>
<feature type="region of interest" description="Disordered" evidence="1">
    <location>
        <begin position="80"/>
        <end position="116"/>
    </location>
</feature>
<evidence type="ECO:0000313" key="3">
    <source>
        <dbReference type="Proteomes" id="UP001148299"/>
    </source>
</evidence>
<reference evidence="2" key="1">
    <citation type="submission" date="2022-12" db="EMBL/GenBank/DDBJ databases">
        <authorList>
            <person name="Petersen C."/>
        </authorList>
    </citation>
    <scope>NUCLEOTIDE SEQUENCE</scope>
    <source>
        <strain evidence="2">IBT 35675</strain>
    </source>
</reference>
<reference evidence="2" key="2">
    <citation type="journal article" date="2023" name="IMA Fungus">
        <title>Comparative genomic study of the Penicillium genus elucidates a diverse pangenome and 15 lateral gene transfer events.</title>
        <authorList>
            <person name="Petersen C."/>
            <person name="Sorensen T."/>
            <person name="Nielsen M.R."/>
            <person name="Sondergaard T.E."/>
            <person name="Sorensen J.L."/>
            <person name="Fitzpatrick D.A."/>
            <person name="Frisvad J.C."/>
            <person name="Nielsen K.L."/>
        </authorList>
    </citation>
    <scope>NUCLEOTIDE SEQUENCE</scope>
    <source>
        <strain evidence="2">IBT 35675</strain>
    </source>
</reference>
<name>A0A9W9QWP8_PENBR</name>
<evidence type="ECO:0000313" key="2">
    <source>
        <dbReference type="EMBL" id="KAJ5349487.1"/>
    </source>
</evidence>
<evidence type="ECO:0008006" key="4">
    <source>
        <dbReference type="Google" id="ProtNLM"/>
    </source>
</evidence>
<organism evidence="2 3">
    <name type="scientific">Penicillium brevicompactum</name>
    <dbReference type="NCBI Taxonomy" id="5074"/>
    <lineage>
        <taxon>Eukaryota</taxon>
        <taxon>Fungi</taxon>
        <taxon>Dikarya</taxon>
        <taxon>Ascomycota</taxon>
        <taxon>Pezizomycotina</taxon>
        <taxon>Eurotiomycetes</taxon>
        <taxon>Eurotiomycetidae</taxon>
        <taxon>Eurotiales</taxon>
        <taxon>Aspergillaceae</taxon>
        <taxon>Penicillium</taxon>
    </lineage>
</organism>
<dbReference type="InterPro" id="IPR039970">
    <property type="entry name" value="TF_Grauzone"/>
</dbReference>
<protein>
    <recommendedName>
        <fullName evidence="4">C2H2-type domain-containing protein</fullName>
    </recommendedName>
</protein>
<dbReference type="PANTHER" id="PTHR23225:SF2">
    <property type="entry name" value="AT09679P-RELATED"/>
    <property type="match status" value="1"/>
</dbReference>
<comment type="caution">
    <text evidence="2">The sequence shown here is derived from an EMBL/GenBank/DDBJ whole genome shotgun (WGS) entry which is preliminary data.</text>
</comment>
<evidence type="ECO:0000256" key="1">
    <source>
        <dbReference type="SAM" id="MobiDB-lite"/>
    </source>
</evidence>
<dbReference type="Proteomes" id="UP001148299">
    <property type="component" value="Unassembled WGS sequence"/>
</dbReference>